<dbReference type="InterPro" id="IPR036249">
    <property type="entry name" value="Thioredoxin-like_sf"/>
</dbReference>
<keyword evidence="2" id="KW-1185">Reference proteome</keyword>
<accession>A0ABW3MGY1</accession>
<dbReference type="Gene3D" id="3.40.30.10">
    <property type="entry name" value="Glutaredoxin"/>
    <property type="match status" value="1"/>
</dbReference>
<gene>
    <name evidence="1" type="ORF">ACFQ1S_31765</name>
</gene>
<evidence type="ECO:0000313" key="1">
    <source>
        <dbReference type="EMBL" id="MFD1049786.1"/>
    </source>
</evidence>
<protein>
    <submittedName>
        <fullName evidence="1">DsbA family protein</fullName>
    </submittedName>
</protein>
<feature type="non-terminal residue" evidence="1">
    <location>
        <position position="122"/>
    </location>
</feature>
<dbReference type="Proteomes" id="UP001597045">
    <property type="component" value="Unassembled WGS sequence"/>
</dbReference>
<dbReference type="InterPro" id="IPR053977">
    <property type="entry name" value="Rv2466c-like"/>
</dbReference>
<sequence length="122" mass="14024">MTTVDMWFDPVCPWAWIGSRWLVEVERVRDVRTRFHVFSLTIHNDGIEVDAWYREWLDERWGPARVLFAAEQAHGNEVLRDLYTAMGTRVHNQGNKDLEQVIAESLAEVGLPAELAKAATST</sequence>
<dbReference type="Pfam" id="PF22234">
    <property type="entry name" value="Rv2466c-like"/>
    <property type="match status" value="1"/>
</dbReference>
<dbReference type="EMBL" id="JBHTIS010002400">
    <property type="protein sequence ID" value="MFD1049786.1"/>
    <property type="molecule type" value="Genomic_DNA"/>
</dbReference>
<comment type="caution">
    <text evidence="1">The sequence shown here is derived from an EMBL/GenBank/DDBJ whole genome shotgun (WGS) entry which is preliminary data.</text>
</comment>
<organism evidence="1 2">
    <name type="scientific">Kibdelosporangium lantanae</name>
    <dbReference type="NCBI Taxonomy" id="1497396"/>
    <lineage>
        <taxon>Bacteria</taxon>
        <taxon>Bacillati</taxon>
        <taxon>Actinomycetota</taxon>
        <taxon>Actinomycetes</taxon>
        <taxon>Pseudonocardiales</taxon>
        <taxon>Pseudonocardiaceae</taxon>
        <taxon>Kibdelosporangium</taxon>
    </lineage>
</organism>
<reference evidence="2" key="1">
    <citation type="journal article" date="2019" name="Int. J. Syst. Evol. Microbiol.">
        <title>The Global Catalogue of Microorganisms (GCM) 10K type strain sequencing project: providing services to taxonomists for standard genome sequencing and annotation.</title>
        <authorList>
            <consortium name="The Broad Institute Genomics Platform"/>
            <consortium name="The Broad Institute Genome Sequencing Center for Infectious Disease"/>
            <person name="Wu L."/>
            <person name="Ma J."/>
        </authorList>
    </citation>
    <scope>NUCLEOTIDE SEQUENCE [LARGE SCALE GENOMIC DNA]</scope>
    <source>
        <strain evidence="2">JCM 31486</strain>
    </source>
</reference>
<evidence type="ECO:0000313" key="2">
    <source>
        <dbReference type="Proteomes" id="UP001597045"/>
    </source>
</evidence>
<proteinExistence type="predicted"/>
<dbReference type="SUPFAM" id="SSF52833">
    <property type="entry name" value="Thioredoxin-like"/>
    <property type="match status" value="1"/>
</dbReference>
<name>A0ABW3MGY1_9PSEU</name>